<dbReference type="CDD" id="cd16917">
    <property type="entry name" value="HATPase_UhpB-NarQ-NarX-like"/>
    <property type="match status" value="1"/>
</dbReference>
<reference evidence="6 7" key="1">
    <citation type="submission" date="2015-10" db="EMBL/GenBank/DDBJ databases">
        <authorList>
            <person name="Gilbert D.G."/>
        </authorList>
    </citation>
    <scope>NUCLEOTIDE SEQUENCE [LARGE SCALE GENOMIC DNA]</scope>
    <source>
        <strain evidence="6 7">NRRL B-16712</strain>
    </source>
</reference>
<name>A0A101JJ71_9ACTN</name>
<feature type="transmembrane region" description="Helical" evidence="4">
    <location>
        <begin position="84"/>
        <end position="105"/>
    </location>
</feature>
<accession>A0A101JJ71</accession>
<feature type="domain" description="Histidine kinase/HSP90-like ATPase" evidence="5">
    <location>
        <begin position="553"/>
        <end position="652"/>
    </location>
</feature>
<dbReference type="GO" id="GO:0016301">
    <property type="term" value="F:kinase activity"/>
    <property type="evidence" value="ECO:0007669"/>
    <property type="project" value="UniProtKB-KW"/>
</dbReference>
<sequence length="652" mass="65851">MTLAGLSGVLLLATLPTSASGGLPLFATNIGRGQVYQGAEWSLAVAPIAVIALSLVLVRWWPYLIVAGGLAAGWVLVAPDVTGYLVRLCLTTVPQATILVGVLGCAQSLLRRGAPGLGAAMAGLALGARLVGSTIGGLLAVYYQPGSGYLVAMHAMVVVGLAGAVAALWTLRRGDPAADGPADREAAPAGRWQRWRLPLAGTLAVTLAVPLSQLDTSDVAALMGVDAFTLQRHPYAQVAMIGAVTLVVAAGLAALGGLWSLGGALTAAVAQVAVAAPLSLATGALAFAGPARWLGALAGLVLGVLAVLSRWRVAMAGSLAVAAATSVFIAHAATTGSPERIAEQHRVVPGLLMMVLVVAAGTAVAGAAAPPLNRTGAIPAALGPLAAVIATGGTQTLQATYLETDGGTSSNSHLTTSGLLLLVAGAAVAGLGVAHYLTERWAQRQRAEQIRQEAATAERDRLARPIHDGVLQVLAMVQRQGAEAGASGTQLAALAGLAGEQEAALRKLLAGGGTLVPPARGSGGTDLRTALTGLAAPGIEVAAPAQEVPLAEVKARELVAAVRAALDNVRRHAGDGARVWILLEDEGDGVRVTVRDDGAGFAPGRLDEAQRHGRLGVAQSMRGRITDLKGTMSIESSPGQGTEVEFWVPRGI</sequence>
<keyword evidence="1" id="KW-0808">Transferase</keyword>
<dbReference type="Proteomes" id="UP000053244">
    <property type="component" value="Unassembled WGS sequence"/>
</dbReference>
<feature type="transmembrane region" description="Helical" evidence="4">
    <location>
        <begin position="347"/>
        <end position="369"/>
    </location>
</feature>
<feature type="transmembrane region" description="Helical" evidence="4">
    <location>
        <begin position="60"/>
        <end position="78"/>
    </location>
</feature>
<keyword evidence="2" id="KW-0418">Kinase</keyword>
<evidence type="ECO:0000313" key="6">
    <source>
        <dbReference type="EMBL" id="KUL27875.1"/>
    </source>
</evidence>
<dbReference type="PANTHER" id="PTHR24421">
    <property type="entry name" value="NITRATE/NITRITE SENSOR PROTEIN NARX-RELATED"/>
    <property type="match status" value="1"/>
</dbReference>
<dbReference type="PANTHER" id="PTHR24421:SF61">
    <property type="entry name" value="OXYGEN SENSOR HISTIDINE KINASE NREB"/>
    <property type="match status" value="1"/>
</dbReference>
<feature type="transmembrane region" description="Helical" evidence="4">
    <location>
        <begin position="265"/>
        <end position="286"/>
    </location>
</feature>
<dbReference type="InterPro" id="IPR050482">
    <property type="entry name" value="Sensor_HK_TwoCompSys"/>
</dbReference>
<keyword evidence="3" id="KW-0902">Two-component regulatory system</keyword>
<protein>
    <recommendedName>
        <fullName evidence="5">Histidine kinase/HSP90-like ATPase domain-containing protein</fullName>
    </recommendedName>
</protein>
<dbReference type="SUPFAM" id="SSF55874">
    <property type="entry name" value="ATPase domain of HSP90 chaperone/DNA topoisomerase II/histidine kinase"/>
    <property type="match status" value="1"/>
</dbReference>
<dbReference type="Pfam" id="PF02518">
    <property type="entry name" value="HATPase_c"/>
    <property type="match status" value="1"/>
</dbReference>
<dbReference type="GO" id="GO:0000160">
    <property type="term" value="P:phosphorelay signal transduction system"/>
    <property type="evidence" value="ECO:0007669"/>
    <property type="project" value="UniProtKB-KW"/>
</dbReference>
<evidence type="ECO:0000256" key="2">
    <source>
        <dbReference type="ARBA" id="ARBA00022777"/>
    </source>
</evidence>
<organism evidence="6 7">
    <name type="scientific">Actinoplanes awajinensis subsp. mycoplanecinus</name>
    <dbReference type="NCBI Taxonomy" id="135947"/>
    <lineage>
        <taxon>Bacteria</taxon>
        <taxon>Bacillati</taxon>
        <taxon>Actinomycetota</taxon>
        <taxon>Actinomycetes</taxon>
        <taxon>Micromonosporales</taxon>
        <taxon>Micromonosporaceae</taxon>
        <taxon>Actinoplanes</taxon>
    </lineage>
</organism>
<dbReference type="AlphaFoldDB" id="A0A101JJ71"/>
<feature type="transmembrane region" description="Helical" evidence="4">
    <location>
        <begin position="238"/>
        <end position="259"/>
    </location>
</feature>
<evidence type="ECO:0000313" key="7">
    <source>
        <dbReference type="Proteomes" id="UP000053244"/>
    </source>
</evidence>
<dbReference type="InterPro" id="IPR003594">
    <property type="entry name" value="HATPase_dom"/>
</dbReference>
<gene>
    <name evidence="6" type="ORF">ADL15_34145</name>
</gene>
<dbReference type="SMART" id="SM00387">
    <property type="entry name" value="HATPase_c"/>
    <property type="match status" value="1"/>
</dbReference>
<dbReference type="Gene3D" id="3.30.565.10">
    <property type="entry name" value="Histidine kinase-like ATPase, C-terminal domain"/>
    <property type="match status" value="1"/>
</dbReference>
<feature type="transmembrane region" description="Helical" evidence="4">
    <location>
        <begin position="418"/>
        <end position="437"/>
    </location>
</feature>
<feature type="transmembrane region" description="Helical" evidence="4">
    <location>
        <begin position="117"/>
        <end position="143"/>
    </location>
</feature>
<evidence type="ECO:0000256" key="1">
    <source>
        <dbReference type="ARBA" id="ARBA00022679"/>
    </source>
</evidence>
<keyword evidence="4" id="KW-0472">Membrane</keyword>
<feature type="transmembrane region" description="Helical" evidence="4">
    <location>
        <begin position="293"/>
        <end position="311"/>
    </location>
</feature>
<evidence type="ECO:0000256" key="4">
    <source>
        <dbReference type="SAM" id="Phobius"/>
    </source>
</evidence>
<feature type="transmembrane region" description="Helical" evidence="4">
    <location>
        <begin position="149"/>
        <end position="171"/>
    </location>
</feature>
<keyword evidence="4" id="KW-0812">Transmembrane</keyword>
<proteinExistence type="predicted"/>
<evidence type="ECO:0000256" key="3">
    <source>
        <dbReference type="ARBA" id="ARBA00023012"/>
    </source>
</evidence>
<keyword evidence="7" id="KW-1185">Reference proteome</keyword>
<dbReference type="EMBL" id="LLZH01000294">
    <property type="protein sequence ID" value="KUL27875.1"/>
    <property type="molecule type" value="Genomic_DNA"/>
</dbReference>
<evidence type="ECO:0000259" key="5">
    <source>
        <dbReference type="SMART" id="SM00387"/>
    </source>
</evidence>
<keyword evidence="4" id="KW-1133">Transmembrane helix</keyword>
<feature type="transmembrane region" description="Helical" evidence="4">
    <location>
        <begin position="317"/>
        <end position="335"/>
    </location>
</feature>
<comment type="caution">
    <text evidence="6">The sequence shown here is derived from an EMBL/GenBank/DDBJ whole genome shotgun (WGS) entry which is preliminary data.</text>
</comment>
<feature type="transmembrane region" description="Helical" evidence="4">
    <location>
        <begin position="35"/>
        <end position="53"/>
    </location>
</feature>
<dbReference type="InterPro" id="IPR036890">
    <property type="entry name" value="HATPase_C_sf"/>
</dbReference>